<dbReference type="EMBL" id="VJMH01000341">
    <property type="protein sequence ID" value="KAF0716892.1"/>
    <property type="molecule type" value="Genomic_DNA"/>
</dbReference>
<dbReference type="InterPro" id="IPR052050">
    <property type="entry name" value="SecEffector_AnkRepeat"/>
</dbReference>
<dbReference type="InterPro" id="IPR036770">
    <property type="entry name" value="Ankyrin_rpt-contain_sf"/>
</dbReference>
<evidence type="ECO:0000256" key="1">
    <source>
        <dbReference type="SAM" id="SignalP"/>
    </source>
</evidence>
<name>A0A485K922_9STRA</name>
<evidence type="ECO:0000313" key="3">
    <source>
        <dbReference type="EMBL" id="VFT79804.1"/>
    </source>
</evidence>
<gene>
    <name evidence="3" type="primary">Aste57867_2608</name>
    <name evidence="2" type="ORF">As57867_002601</name>
    <name evidence="3" type="ORF">ASTE57867_2608</name>
</gene>
<proteinExistence type="predicted"/>
<protein>
    <submittedName>
        <fullName evidence="3">Aste57867_2608 protein</fullName>
    </submittedName>
</protein>
<sequence>MATLAMAVLLSHELIPLVTRYQDGLDEDMFLFRILKGFHKRLRPSSFDIGAMVEIDAIVRPWIVLHGHTRLQLMCQSTARADSILLYGAYVGDVALLGTLRRLGIKMKHLPLIKIAALGGSLPAIHFLVGLKCPYAPWSILDLAVKGGHMSIIEAMVRKCRDQADLHKPLARTMRLDNVTILGALLPFCSLDTISYAMEHAVRHAAMQCLRVLHAAGGTLVCATPLQHAVRMGRVDVLAFLLAHPPGTIVSRRAMISASLAGAIESKTLVDVARHILSVRNAAAIEPMHVELAINRCSVPMVDLLWEQKLTQWRPDTATAWIAAYPVRVQRAASLGHLSLLQCLITKGDQIPIDWHAVLYESVKVRQSRIVKWLLDSGMVVPDVPTLEGTWRIAMNASFAHLKRPTMDILYDVASLLPPTYRLPTSFVLEAASNEPHVFEFFWNLWTHEEDLETQTNVGRACLEVAAVAGKLKTMQMLACRGLSR</sequence>
<dbReference type="InterPro" id="IPR002110">
    <property type="entry name" value="Ankyrin_rpt"/>
</dbReference>
<dbReference type="Gene3D" id="1.25.40.20">
    <property type="entry name" value="Ankyrin repeat-containing domain"/>
    <property type="match status" value="1"/>
</dbReference>
<evidence type="ECO:0000313" key="2">
    <source>
        <dbReference type="EMBL" id="KAF0716892.1"/>
    </source>
</evidence>
<dbReference type="Proteomes" id="UP000332933">
    <property type="component" value="Unassembled WGS sequence"/>
</dbReference>
<organism evidence="3 4">
    <name type="scientific">Aphanomyces stellatus</name>
    <dbReference type="NCBI Taxonomy" id="120398"/>
    <lineage>
        <taxon>Eukaryota</taxon>
        <taxon>Sar</taxon>
        <taxon>Stramenopiles</taxon>
        <taxon>Oomycota</taxon>
        <taxon>Saprolegniomycetes</taxon>
        <taxon>Saprolegniales</taxon>
        <taxon>Verrucalvaceae</taxon>
        <taxon>Aphanomyces</taxon>
    </lineage>
</organism>
<dbReference type="PANTHER" id="PTHR46586:SF3">
    <property type="entry name" value="ANKYRIN REPEAT-CONTAINING PROTEIN"/>
    <property type="match status" value="1"/>
</dbReference>
<dbReference type="SMART" id="SM00248">
    <property type="entry name" value="ANK"/>
    <property type="match status" value="4"/>
</dbReference>
<dbReference type="PANTHER" id="PTHR46586">
    <property type="entry name" value="ANKYRIN REPEAT-CONTAINING PROTEIN"/>
    <property type="match status" value="1"/>
</dbReference>
<keyword evidence="1" id="KW-0732">Signal</keyword>
<keyword evidence="4" id="KW-1185">Reference proteome</keyword>
<evidence type="ECO:0000313" key="4">
    <source>
        <dbReference type="Proteomes" id="UP000332933"/>
    </source>
</evidence>
<reference evidence="2" key="2">
    <citation type="submission" date="2019-06" db="EMBL/GenBank/DDBJ databases">
        <title>Genomics analysis of Aphanomyces spp. identifies a new class of oomycete effector associated with host adaptation.</title>
        <authorList>
            <person name="Gaulin E."/>
        </authorList>
    </citation>
    <scope>NUCLEOTIDE SEQUENCE</scope>
    <source>
        <strain evidence="2">CBS 578.67</strain>
    </source>
</reference>
<dbReference type="EMBL" id="CAADRA010000341">
    <property type="protein sequence ID" value="VFT79804.1"/>
    <property type="molecule type" value="Genomic_DNA"/>
</dbReference>
<feature type="chain" id="PRO_5036115921" evidence="1">
    <location>
        <begin position="21"/>
        <end position="485"/>
    </location>
</feature>
<accession>A0A485K922</accession>
<reference evidence="3 4" key="1">
    <citation type="submission" date="2019-03" db="EMBL/GenBank/DDBJ databases">
        <authorList>
            <person name="Gaulin E."/>
            <person name="Dumas B."/>
        </authorList>
    </citation>
    <scope>NUCLEOTIDE SEQUENCE [LARGE SCALE GENOMIC DNA]</scope>
    <source>
        <strain evidence="3">CBS 568.67</strain>
    </source>
</reference>
<feature type="signal peptide" evidence="1">
    <location>
        <begin position="1"/>
        <end position="20"/>
    </location>
</feature>
<dbReference type="AlphaFoldDB" id="A0A485K922"/>
<dbReference type="SUPFAM" id="SSF48403">
    <property type="entry name" value="Ankyrin repeat"/>
    <property type="match status" value="1"/>
</dbReference>